<keyword evidence="2" id="KW-0547">Nucleotide-binding</keyword>
<evidence type="ECO:0000313" key="7">
    <source>
        <dbReference type="Proteomes" id="UP000198577"/>
    </source>
</evidence>
<dbReference type="PANTHER" id="PTHR42794">
    <property type="entry name" value="HEMIN IMPORT ATP-BINDING PROTEIN HMUV"/>
    <property type="match status" value="1"/>
</dbReference>
<organism evidence="6 7">
    <name type="scientific">Caldicoprobacter faecalis</name>
    <dbReference type="NCBI Taxonomy" id="937334"/>
    <lineage>
        <taxon>Bacteria</taxon>
        <taxon>Bacillati</taxon>
        <taxon>Bacillota</taxon>
        <taxon>Clostridia</taxon>
        <taxon>Caldicoprobacterales</taxon>
        <taxon>Caldicoprobacteraceae</taxon>
        <taxon>Caldicoprobacter</taxon>
    </lineage>
</organism>
<proteinExistence type="predicted"/>
<gene>
    <name evidence="6" type="ORF">SAMN05444406_11217</name>
</gene>
<evidence type="ECO:0000256" key="3">
    <source>
        <dbReference type="ARBA" id="ARBA00022840"/>
    </source>
</evidence>
<dbReference type="Pfam" id="PF00005">
    <property type="entry name" value="ABC_tran"/>
    <property type="match status" value="1"/>
</dbReference>
<dbReference type="OrthoDB" id="9799337at2"/>
<dbReference type="Proteomes" id="UP000198577">
    <property type="component" value="Unassembled WGS sequence"/>
</dbReference>
<dbReference type="FunFam" id="3.40.50.300:FF:000134">
    <property type="entry name" value="Iron-enterobactin ABC transporter ATP-binding protein"/>
    <property type="match status" value="1"/>
</dbReference>
<dbReference type="SUPFAM" id="SSF52540">
    <property type="entry name" value="P-loop containing nucleoside triphosphate hydrolases"/>
    <property type="match status" value="1"/>
</dbReference>
<dbReference type="InterPro" id="IPR027417">
    <property type="entry name" value="P-loop_NTPase"/>
</dbReference>
<dbReference type="GO" id="GO:0005524">
    <property type="term" value="F:ATP binding"/>
    <property type="evidence" value="ECO:0007669"/>
    <property type="project" value="UniProtKB-KW"/>
</dbReference>
<feature type="domain" description="ABC transporter" evidence="5">
    <location>
        <begin position="4"/>
        <end position="239"/>
    </location>
</feature>
<keyword evidence="7" id="KW-1185">Reference proteome</keyword>
<evidence type="ECO:0000259" key="5">
    <source>
        <dbReference type="PROSITE" id="PS50893"/>
    </source>
</evidence>
<keyword evidence="3 6" id="KW-0067">ATP-binding</keyword>
<dbReference type="Gene3D" id="3.40.50.300">
    <property type="entry name" value="P-loop containing nucleotide triphosphate hydrolases"/>
    <property type="match status" value="1"/>
</dbReference>
<keyword evidence="4" id="KW-1278">Translocase</keyword>
<accession>A0A1I5VPG7</accession>
<dbReference type="SMART" id="SM00382">
    <property type="entry name" value="AAA"/>
    <property type="match status" value="1"/>
</dbReference>
<evidence type="ECO:0000256" key="1">
    <source>
        <dbReference type="ARBA" id="ARBA00022448"/>
    </source>
</evidence>
<reference evidence="6 7" key="1">
    <citation type="submission" date="2016-10" db="EMBL/GenBank/DDBJ databases">
        <authorList>
            <person name="de Groot N.N."/>
        </authorList>
    </citation>
    <scope>NUCLEOTIDE SEQUENCE [LARGE SCALE GENOMIC DNA]</scope>
    <source>
        <strain evidence="6 7">DSM 20678</strain>
    </source>
</reference>
<dbReference type="CDD" id="cd03214">
    <property type="entry name" value="ABC_Iron-Siderophores_B12_Hemin"/>
    <property type="match status" value="1"/>
</dbReference>
<sequence>MNILKVDRLRFSYGEVEVLKGIDLSIERNMVLGIIGANGSGKTTFLKNISGYLTPVSGTVSVLGKNIRDYSIKERARYIGYVPQDGVYDFEFTCYDIVMMGRMPYIKRFQSETKQDRDIVKECMKATNTWHFKERSIRHLSGGERQRVYIARALAQRPKILLMDEPVSHLDIRYQIEILSLVRDLASEGLLVIVVLHDINLASEFCDEILIMKEGQMVACGSPAKVLTRDNIMSAFSVDARIIESPVSKKPYVIPYLSIR</sequence>
<evidence type="ECO:0000256" key="2">
    <source>
        <dbReference type="ARBA" id="ARBA00022741"/>
    </source>
</evidence>
<dbReference type="GO" id="GO:0016887">
    <property type="term" value="F:ATP hydrolysis activity"/>
    <property type="evidence" value="ECO:0007669"/>
    <property type="project" value="InterPro"/>
</dbReference>
<dbReference type="PANTHER" id="PTHR42794:SF1">
    <property type="entry name" value="HEMIN IMPORT ATP-BINDING PROTEIN HMUV"/>
    <property type="match status" value="1"/>
</dbReference>
<dbReference type="InterPro" id="IPR003439">
    <property type="entry name" value="ABC_transporter-like_ATP-bd"/>
</dbReference>
<name>A0A1I5VPG7_9FIRM</name>
<dbReference type="InterPro" id="IPR003593">
    <property type="entry name" value="AAA+_ATPase"/>
</dbReference>
<evidence type="ECO:0000313" key="6">
    <source>
        <dbReference type="EMBL" id="SFQ09448.1"/>
    </source>
</evidence>
<keyword evidence="1" id="KW-0813">Transport</keyword>
<dbReference type="EMBL" id="FOXR01000012">
    <property type="protein sequence ID" value="SFQ09448.1"/>
    <property type="molecule type" value="Genomic_DNA"/>
</dbReference>
<evidence type="ECO:0000256" key="4">
    <source>
        <dbReference type="ARBA" id="ARBA00022967"/>
    </source>
</evidence>
<dbReference type="RefSeq" id="WP_025748095.1">
    <property type="nucleotide sequence ID" value="NZ_FOXR01000012.1"/>
</dbReference>
<dbReference type="AlphaFoldDB" id="A0A1I5VPG7"/>
<protein>
    <submittedName>
        <fullName evidence="6">Iron complex transport system ATP-binding protein</fullName>
    </submittedName>
</protein>
<dbReference type="PROSITE" id="PS50893">
    <property type="entry name" value="ABC_TRANSPORTER_2"/>
    <property type="match status" value="1"/>
</dbReference>
<dbReference type="STRING" id="937334.SAMN05444406_11217"/>